<dbReference type="RefSeq" id="WP_274164848.1">
    <property type="nucleotide sequence ID" value="NZ_JAJUBC010000013.1"/>
</dbReference>
<organism evidence="2 3">
    <name type="scientific">Enterovibrio gelatinilyticus</name>
    <dbReference type="NCBI Taxonomy" id="2899819"/>
    <lineage>
        <taxon>Bacteria</taxon>
        <taxon>Pseudomonadati</taxon>
        <taxon>Pseudomonadota</taxon>
        <taxon>Gammaproteobacteria</taxon>
        <taxon>Vibrionales</taxon>
        <taxon>Vibrionaceae</taxon>
        <taxon>Enterovibrio</taxon>
    </lineage>
</organism>
<feature type="signal peptide" evidence="1">
    <location>
        <begin position="1"/>
        <end position="27"/>
    </location>
</feature>
<keyword evidence="1" id="KW-0732">Signal</keyword>
<evidence type="ECO:0000313" key="3">
    <source>
        <dbReference type="Proteomes" id="UP001149400"/>
    </source>
</evidence>
<name>A0ABT5R162_9GAMM</name>
<gene>
    <name evidence="2" type="ORF">LRP50_12755</name>
</gene>
<feature type="chain" id="PRO_5046115210" evidence="1">
    <location>
        <begin position="28"/>
        <end position="134"/>
    </location>
</feature>
<reference evidence="2" key="1">
    <citation type="submission" date="2021-12" db="EMBL/GenBank/DDBJ databases">
        <title>Enterovibrio ZSDZ35 sp. nov. and Enterovibrio ZSDZ42 sp. nov., isolated from coastal seawater in Qingdao.</title>
        <authorList>
            <person name="Zhang P."/>
        </authorList>
    </citation>
    <scope>NUCLEOTIDE SEQUENCE</scope>
    <source>
        <strain evidence="2">ZSDZ42</strain>
    </source>
</reference>
<sequence length="134" mass="15315">MMLFLIRPSKISLVVCLFILNAPTALSAEYLTSSTVGFSTDKYDHQQVNISEPICRDKLRTLLLQQQIVFSDSRQPLEERRLAEESIDVARAVFTENQSYCDASMALTRFLENEELEKAQIPKTGQIQSLDTRR</sequence>
<comment type="caution">
    <text evidence="2">The sequence shown here is derived from an EMBL/GenBank/DDBJ whole genome shotgun (WGS) entry which is preliminary data.</text>
</comment>
<protein>
    <submittedName>
        <fullName evidence="2">Uncharacterized protein</fullName>
    </submittedName>
</protein>
<accession>A0ABT5R162</accession>
<dbReference type="Proteomes" id="UP001149400">
    <property type="component" value="Unassembled WGS sequence"/>
</dbReference>
<evidence type="ECO:0000256" key="1">
    <source>
        <dbReference type="SAM" id="SignalP"/>
    </source>
</evidence>
<dbReference type="EMBL" id="JAJUBC010000013">
    <property type="protein sequence ID" value="MDD1794004.1"/>
    <property type="molecule type" value="Genomic_DNA"/>
</dbReference>
<keyword evidence="3" id="KW-1185">Reference proteome</keyword>
<proteinExistence type="predicted"/>
<evidence type="ECO:0000313" key="2">
    <source>
        <dbReference type="EMBL" id="MDD1794004.1"/>
    </source>
</evidence>